<gene>
    <name evidence="1" type="ORF">GJU39_10600</name>
</gene>
<dbReference type="EMBL" id="WKKH01000013">
    <property type="protein sequence ID" value="MRX76541.1"/>
    <property type="molecule type" value="Genomic_DNA"/>
</dbReference>
<proteinExistence type="predicted"/>
<dbReference type="AlphaFoldDB" id="A0A7K0FYL1"/>
<comment type="caution">
    <text evidence="1">The sequence shown here is derived from an EMBL/GenBank/DDBJ whole genome shotgun (WGS) entry which is preliminary data.</text>
</comment>
<dbReference type="OrthoDB" id="6654917at2"/>
<accession>A0A7K0FYL1</accession>
<protein>
    <submittedName>
        <fullName evidence="1">Uncharacterized protein</fullName>
    </submittedName>
</protein>
<dbReference type="Proteomes" id="UP000487757">
    <property type="component" value="Unassembled WGS sequence"/>
</dbReference>
<dbReference type="RefSeq" id="WP_154280779.1">
    <property type="nucleotide sequence ID" value="NZ_JBHUJQ010000001.1"/>
</dbReference>
<evidence type="ECO:0000313" key="1">
    <source>
        <dbReference type="EMBL" id="MRX76541.1"/>
    </source>
</evidence>
<sequence length="305" mass="35371">MAQKTIAGVYRQSTGNPEGGNTFFIFDDHKFVVAFFGGVIAGTWIIENDKVDFKPFAIEHQFYVYSRHNKDLADSSRIHFKHFDEAPTFLGFDQKEIEKPLLQSVFNPSPNCVDYPSVAKFKKVSDQLLFSDQPYHNDDSNLQIKRNVYTFENVEKYNDFIAYYRKGDIDKGPFSARVTDGKLFFGHSEKGSEKHTLPTEGEDFEFIKKFLEAPQTTEKVFCNPFYNQTTVDASDKDNWKFNESKNAFINFQNYVEGEENKPDEQDAYNKMNIVYQFDLLKLAEKKIIPFSINTKSLFIAICDQH</sequence>
<evidence type="ECO:0000313" key="2">
    <source>
        <dbReference type="Proteomes" id="UP000487757"/>
    </source>
</evidence>
<organism evidence="1 2">
    <name type="scientific">Pedobacter petrophilus</name>
    <dbReference type="NCBI Taxonomy" id="1908241"/>
    <lineage>
        <taxon>Bacteria</taxon>
        <taxon>Pseudomonadati</taxon>
        <taxon>Bacteroidota</taxon>
        <taxon>Sphingobacteriia</taxon>
        <taxon>Sphingobacteriales</taxon>
        <taxon>Sphingobacteriaceae</taxon>
        <taxon>Pedobacter</taxon>
    </lineage>
</organism>
<keyword evidence="2" id="KW-1185">Reference proteome</keyword>
<name>A0A7K0FYL1_9SPHI</name>
<reference evidence="1 2" key="1">
    <citation type="submission" date="2019-11" db="EMBL/GenBank/DDBJ databases">
        <title>Pedobacter petrophilus genome.</title>
        <authorList>
            <person name="Feldbauer M.J."/>
            <person name="Newman J.D."/>
        </authorList>
    </citation>
    <scope>NUCLEOTIDE SEQUENCE [LARGE SCALE GENOMIC DNA]</scope>
    <source>
        <strain evidence="1 2">LMG 29686</strain>
    </source>
</reference>